<dbReference type="Pfam" id="PF00583">
    <property type="entry name" value="Acetyltransf_1"/>
    <property type="match status" value="2"/>
</dbReference>
<evidence type="ECO:0000256" key="1">
    <source>
        <dbReference type="ARBA" id="ARBA00022679"/>
    </source>
</evidence>
<feature type="binding site" evidence="4">
    <location>
        <position position="237"/>
    </location>
    <ligand>
        <name>1D-myo-inositol 2-(L-cysteinylamino)-2-deoxy-alpha-D-glucopyranoside</name>
        <dbReference type="ChEBI" id="CHEBI:58887"/>
    </ligand>
</feature>
<dbReference type="Gene3D" id="3.40.630.30">
    <property type="match status" value="1"/>
</dbReference>
<protein>
    <recommendedName>
        <fullName evidence="4">Mycothiol acetyltransferase</fullName>
        <shortName evidence="4">MSH acetyltransferase</shortName>
        <ecNumber evidence="4">2.3.1.189</ecNumber>
    </recommendedName>
    <alternativeName>
        <fullName evidence="4">Mycothiol synthase</fullName>
    </alternativeName>
</protein>
<feature type="binding site" evidence="4">
    <location>
        <position position="55"/>
    </location>
    <ligand>
        <name>1D-myo-inositol 2-(L-cysteinylamino)-2-deoxy-alpha-D-glucopyranoside</name>
        <dbReference type="ChEBI" id="CHEBI:58887"/>
    </ligand>
</feature>
<feature type="domain" description="N-acetyltransferase" evidence="5">
    <location>
        <begin position="170"/>
        <end position="312"/>
    </location>
</feature>
<feature type="binding site" evidence="4">
    <location>
        <begin position="248"/>
        <end position="250"/>
    </location>
    <ligand>
        <name>acetyl-CoA</name>
        <dbReference type="ChEBI" id="CHEBI:57288"/>
        <label>2</label>
    </ligand>
</feature>
<feature type="binding site" evidence="4">
    <location>
        <position position="197"/>
    </location>
    <ligand>
        <name>1D-myo-inositol 2-(L-cysteinylamino)-2-deoxy-alpha-D-glucopyranoside</name>
        <dbReference type="ChEBI" id="CHEBI:58887"/>
    </ligand>
</feature>
<dbReference type="InterPro" id="IPR017813">
    <property type="entry name" value="Mycothiol_AcTrfase"/>
</dbReference>
<dbReference type="InterPro" id="IPR016181">
    <property type="entry name" value="Acyl_CoA_acyltransferase"/>
</dbReference>
<dbReference type="HAMAP" id="MF_01698">
    <property type="entry name" value="MshD"/>
    <property type="match status" value="1"/>
</dbReference>
<accession>A0ABT7C412</accession>
<dbReference type="PANTHER" id="PTHR43877">
    <property type="entry name" value="AMINOALKYLPHOSPHONATE N-ACETYLTRANSFERASE-RELATED-RELATED"/>
    <property type="match status" value="1"/>
</dbReference>
<proteinExistence type="inferred from homology"/>
<comment type="function">
    <text evidence="4">Catalyzes the transfer of acetyl from acetyl-CoA to desacetylmycothiol (Cys-GlcN-Ins) to form mycothiol.</text>
</comment>
<feature type="binding site" evidence="4">
    <location>
        <position position="244"/>
    </location>
    <ligand>
        <name>1D-myo-inositol 2-(L-cysteinylamino)-2-deoxy-alpha-D-glucopyranoside</name>
        <dbReference type="ChEBI" id="CHEBI:58887"/>
    </ligand>
</feature>
<dbReference type="CDD" id="cd04301">
    <property type="entry name" value="NAT_SF"/>
    <property type="match status" value="2"/>
</dbReference>
<evidence type="ECO:0000256" key="4">
    <source>
        <dbReference type="HAMAP-Rule" id="MF_01698"/>
    </source>
</evidence>
<feature type="domain" description="N-acetyltransferase" evidence="5">
    <location>
        <begin position="23"/>
        <end position="158"/>
    </location>
</feature>
<dbReference type="EC" id="2.3.1.189" evidence="4"/>
<keyword evidence="7" id="KW-1185">Reference proteome</keyword>
<reference evidence="6" key="1">
    <citation type="submission" date="2018-03" db="EMBL/GenBank/DDBJ databases">
        <authorList>
            <person name="Nunes O.C."/>
            <person name="Lopes A.R."/>
            <person name="Froufe H."/>
            <person name="Munoz-Merida A."/>
            <person name="Barroso C."/>
            <person name="Egas C."/>
        </authorList>
    </citation>
    <scope>NUCLEOTIDE SEQUENCE</scope>
    <source>
        <strain evidence="6">ON4</strain>
    </source>
</reference>
<comment type="caution">
    <text evidence="6">The sequence shown here is derived from an EMBL/GenBank/DDBJ whole genome shotgun (WGS) entry which is preliminary data.</text>
</comment>
<dbReference type="PROSITE" id="PS51186">
    <property type="entry name" value="GNAT"/>
    <property type="match status" value="2"/>
</dbReference>
<dbReference type="InterPro" id="IPR000182">
    <property type="entry name" value="GNAT_dom"/>
</dbReference>
<evidence type="ECO:0000313" key="7">
    <source>
        <dbReference type="Proteomes" id="UP001170379"/>
    </source>
</evidence>
<dbReference type="PIRSF" id="PIRSF021524">
    <property type="entry name" value="MSH_acetyltransferase"/>
    <property type="match status" value="1"/>
</dbReference>
<evidence type="ECO:0000313" key="6">
    <source>
        <dbReference type="EMBL" id="MDJ1369964.1"/>
    </source>
</evidence>
<feature type="binding site" evidence="4">
    <location>
        <begin position="93"/>
        <end position="95"/>
    </location>
    <ligand>
        <name>acetyl-CoA</name>
        <dbReference type="ChEBI" id="CHEBI:57288"/>
        <label>1</label>
    </ligand>
</feature>
<comment type="caution">
    <text evidence="4">Lacks conserved residue(s) required for the propagation of feature annotation.</text>
</comment>
<keyword evidence="1 4" id="KW-0808">Transferase</keyword>
<feature type="binding site" evidence="4">
    <location>
        <position position="282"/>
    </location>
    <ligand>
        <name>1D-myo-inositol 2-(L-cysteinylamino)-2-deoxy-alpha-D-glucopyranoside</name>
        <dbReference type="ChEBI" id="CHEBI:58887"/>
    </ligand>
</feature>
<reference evidence="6" key="2">
    <citation type="journal article" date="2022" name="Sci. Rep.">
        <title>In silico prediction of the enzymes involved in the degradation of the herbicide molinate by Gulosibacter molinativorax ON4T.</title>
        <authorList>
            <person name="Lopes A.R."/>
            <person name="Bunin E."/>
            <person name="Viana A.T."/>
            <person name="Froufe H."/>
            <person name="Munoz-Merida A."/>
            <person name="Pinho D."/>
            <person name="Figueiredo J."/>
            <person name="Barroso C."/>
            <person name="Vaz-Moreira I."/>
            <person name="Bellanger X."/>
            <person name="Egas C."/>
            <person name="Nunes O.C."/>
        </authorList>
    </citation>
    <scope>NUCLEOTIDE SEQUENCE</scope>
    <source>
        <strain evidence="6">ON4</strain>
    </source>
</reference>
<comment type="catalytic activity">
    <reaction evidence="4">
        <text>1D-myo-inositol 2-(L-cysteinylamino)-2-deoxy-alpha-D-glucopyranoside + acetyl-CoA = mycothiol + CoA + H(+)</text>
        <dbReference type="Rhea" id="RHEA:26172"/>
        <dbReference type="ChEBI" id="CHEBI:15378"/>
        <dbReference type="ChEBI" id="CHEBI:16768"/>
        <dbReference type="ChEBI" id="CHEBI:57287"/>
        <dbReference type="ChEBI" id="CHEBI:57288"/>
        <dbReference type="ChEBI" id="CHEBI:58887"/>
        <dbReference type="EC" id="2.3.1.189"/>
    </reaction>
</comment>
<dbReference type="Proteomes" id="UP001170379">
    <property type="component" value="Unassembled WGS sequence"/>
</dbReference>
<organism evidence="6 7">
    <name type="scientific">Gulosibacter molinativorax</name>
    <dbReference type="NCBI Taxonomy" id="256821"/>
    <lineage>
        <taxon>Bacteria</taxon>
        <taxon>Bacillati</taxon>
        <taxon>Actinomycetota</taxon>
        <taxon>Actinomycetes</taxon>
        <taxon>Micrococcales</taxon>
        <taxon>Microbacteriaceae</taxon>
        <taxon>Gulosibacter</taxon>
    </lineage>
</organism>
<name>A0ABT7C412_9MICO</name>
<dbReference type="NCBIfam" id="TIGR03448">
    <property type="entry name" value="mycothiol_MshD"/>
    <property type="match status" value="1"/>
</dbReference>
<evidence type="ECO:0000256" key="3">
    <source>
        <dbReference type="ARBA" id="ARBA00023315"/>
    </source>
</evidence>
<comment type="subunit">
    <text evidence="4">Monomer.</text>
</comment>
<keyword evidence="2 4" id="KW-0677">Repeat</keyword>
<feature type="binding site" evidence="4">
    <location>
        <begin position="255"/>
        <end position="261"/>
    </location>
    <ligand>
        <name>acetyl-CoA</name>
        <dbReference type="ChEBI" id="CHEBI:57288"/>
        <label>2</label>
    </ligand>
</feature>
<keyword evidence="3 4" id="KW-0012">Acyltransferase</keyword>
<comment type="similarity">
    <text evidence="4">Belongs to the acetyltransferase family. MshD subfamily.</text>
</comment>
<dbReference type="EMBL" id="PXVD01000002">
    <property type="protein sequence ID" value="MDJ1369964.1"/>
    <property type="molecule type" value="Genomic_DNA"/>
</dbReference>
<evidence type="ECO:0000259" key="5">
    <source>
        <dbReference type="PROSITE" id="PS51186"/>
    </source>
</evidence>
<evidence type="ECO:0000256" key="2">
    <source>
        <dbReference type="ARBA" id="ARBA00022737"/>
    </source>
</evidence>
<dbReference type="SUPFAM" id="SSF55729">
    <property type="entry name" value="Acyl-CoA N-acyltransferases (Nat)"/>
    <property type="match status" value="2"/>
</dbReference>
<sequence>MRSFVRLGANVPAQGCRREDAAMPVKAVDGGTITREFPEFARAVELTDGVAAFNEDTALNLDKREAHTIEIEDQLAALALSHRLEDGTLESELAVHPQLRGRGLGSQLLQTLRNYARESGNGALQLWAHGNLPGAQQLAGAQGFANVRTLYQLEKPLNEDIAEPTLENGERIRPFERARDGEDWIALNAQVFATHPEQGALQLADLDARIAQDWFDTENFLILESERGEMLGYNWLKVTPEEGEIYVIGVAAKAAGHGYGTALMQAGERRLRERGVATVALYVDGENERAVALYRRLGYSERTVDVQYRANR</sequence>
<dbReference type="InterPro" id="IPR050832">
    <property type="entry name" value="Bact_Acetyltransf"/>
</dbReference>
<gene>
    <name evidence="4 6" type="primary">mshD</name>
    <name evidence="6" type="ORF">C7K25_01025</name>
</gene>